<comment type="caution">
    <text evidence="1">The sequence shown here is derived from an EMBL/GenBank/DDBJ whole genome shotgun (WGS) entry which is preliminary data.</text>
</comment>
<gene>
    <name evidence="1" type="ORF">ACFSKK_25575</name>
</gene>
<dbReference type="SUPFAM" id="SSF53335">
    <property type="entry name" value="S-adenosyl-L-methionine-dependent methyltransferases"/>
    <property type="match status" value="1"/>
</dbReference>
<proteinExistence type="predicted"/>
<dbReference type="Gene3D" id="3.40.50.150">
    <property type="entry name" value="Vaccinia Virus protein VP39"/>
    <property type="match status" value="1"/>
</dbReference>
<evidence type="ECO:0008006" key="3">
    <source>
        <dbReference type="Google" id="ProtNLM"/>
    </source>
</evidence>
<evidence type="ECO:0000313" key="1">
    <source>
        <dbReference type="EMBL" id="MFD2217037.1"/>
    </source>
</evidence>
<sequence length="250" mass="29321">MKLDLRWFVMEALEAYIQEYELKSALDFYEQQLINKKGKILEIGQSHLFLLPELLNQGHQVEGLVDSKQGEEACEQKCEELNQTATIYQLSLNEFKKPTRYDAIIIPFGSVLTVEERLKSIKLLKNVYDHLKSKGTIIVDLFIQDEFLVQQKHSMVQEFMSDLYVCEKQLIKLDMLEQSTTYLLSVERIKEGKMIEKEQKLQPFIWYGIKEFKLILERIGFTNVNIYNNYSTTESTKSSDKKVFTFTGEK</sequence>
<protein>
    <recommendedName>
        <fullName evidence="3">Methyltransferase domain-containing protein</fullName>
    </recommendedName>
</protein>
<name>A0ABW5C3X2_9BACI</name>
<dbReference type="EMBL" id="JBHUIK010000012">
    <property type="protein sequence ID" value="MFD2217037.1"/>
    <property type="molecule type" value="Genomic_DNA"/>
</dbReference>
<dbReference type="Proteomes" id="UP001597318">
    <property type="component" value="Unassembled WGS sequence"/>
</dbReference>
<dbReference type="InterPro" id="IPR029063">
    <property type="entry name" value="SAM-dependent_MTases_sf"/>
</dbReference>
<evidence type="ECO:0000313" key="2">
    <source>
        <dbReference type="Proteomes" id="UP001597318"/>
    </source>
</evidence>
<keyword evidence="2" id="KW-1185">Reference proteome</keyword>
<organism evidence="1 2">
    <name type="scientific">Metabacillus endolithicus</name>
    <dbReference type="NCBI Taxonomy" id="1535204"/>
    <lineage>
        <taxon>Bacteria</taxon>
        <taxon>Bacillati</taxon>
        <taxon>Bacillota</taxon>
        <taxon>Bacilli</taxon>
        <taxon>Bacillales</taxon>
        <taxon>Bacillaceae</taxon>
        <taxon>Metabacillus</taxon>
    </lineage>
</organism>
<accession>A0ABW5C3X2</accession>
<reference evidence="2" key="1">
    <citation type="journal article" date="2019" name="Int. J. Syst. Evol. Microbiol.">
        <title>The Global Catalogue of Microorganisms (GCM) 10K type strain sequencing project: providing services to taxonomists for standard genome sequencing and annotation.</title>
        <authorList>
            <consortium name="The Broad Institute Genomics Platform"/>
            <consortium name="The Broad Institute Genome Sequencing Center for Infectious Disease"/>
            <person name="Wu L."/>
            <person name="Ma J."/>
        </authorList>
    </citation>
    <scope>NUCLEOTIDE SEQUENCE [LARGE SCALE GENOMIC DNA]</scope>
    <source>
        <strain evidence="2">CGMCC 1.15474</strain>
    </source>
</reference>
<dbReference type="RefSeq" id="WP_379053717.1">
    <property type="nucleotide sequence ID" value="NZ_JBHUIK010000012.1"/>
</dbReference>
<dbReference type="Gene3D" id="2.20.25.110">
    <property type="entry name" value="S-adenosyl-L-methionine-dependent methyltransferases"/>
    <property type="match status" value="1"/>
</dbReference>